<keyword evidence="3" id="KW-0378">Hydrolase</keyword>
<feature type="domain" description="Sulfatase N-terminal" evidence="6">
    <location>
        <begin position="8"/>
        <end position="335"/>
    </location>
</feature>
<dbReference type="GO" id="GO:0046872">
    <property type="term" value="F:metal ion binding"/>
    <property type="evidence" value="ECO:0007669"/>
    <property type="project" value="UniProtKB-KW"/>
</dbReference>
<keyword evidence="4" id="KW-0106">Calcium</keyword>
<evidence type="ECO:0000256" key="5">
    <source>
        <dbReference type="SAM" id="MobiDB-lite"/>
    </source>
</evidence>
<dbReference type="RefSeq" id="WP_139603480.1">
    <property type="nucleotide sequence ID" value="NZ_VDCQ01000023.1"/>
</dbReference>
<dbReference type="CDD" id="cd16149">
    <property type="entry name" value="sulfatase_like"/>
    <property type="match status" value="1"/>
</dbReference>
<evidence type="ECO:0000259" key="6">
    <source>
        <dbReference type="Pfam" id="PF00884"/>
    </source>
</evidence>
<dbReference type="InterPro" id="IPR000917">
    <property type="entry name" value="Sulfatase_N"/>
</dbReference>
<dbReference type="InterPro" id="IPR024607">
    <property type="entry name" value="Sulfatase_CS"/>
</dbReference>
<dbReference type="EMBL" id="VDCQ01000023">
    <property type="protein sequence ID" value="TNJ64949.1"/>
    <property type="molecule type" value="Genomic_DNA"/>
</dbReference>
<proteinExistence type="inferred from homology"/>
<keyword evidence="2" id="KW-0479">Metal-binding</keyword>
<comment type="caution">
    <text evidence="7">The sequence shown here is derived from an EMBL/GenBank/DDBJ whole genome shotgun (WGS) entry which is preliminary data.</text>
</comment>
<dbReference type="Proteomes" id="UP000307943">
    <property type="component" value="Unassembled WGS sequence"/>
</dbReference>
<feature type="region of interest" description="Disordered" evidence="5">
    <location>
        <begin position="345"/>
        <end position="373"/>
    </location>
</feature>
<dbReference type="InterPro" id="IPR017850">
    <property type="entry name" value="Alkaline_phosphatase_core_sf"/>
</dbReference>
<dbReference type="PANTHER" id="PTHR42693">
    <property type="entry name" value="ARYLSULFATASE FAMILY MEMBER"/>
    <property type="match status" value="1"/>
</dbReference>
<comment type="similarity">
    <text evidence="1">Belongs to the sulfatase family.</text>
</comment>
<dbReference type="PANTHER" id="PTHR42693:SF53">
    <property type="entry name" value="ENDO-4-O-SULFATASE"/>
    <property type="match status" value="1"/>
</dbReference>
<evidence type="ECO:0000256" key="1">
    <source>
        <dbReference type="ARBA" id="ARBA00008779"/>
    </source>
</evidence>
<accession>A0A5C4T999</accession>
<evidence type="ECO:0000256" key="2">
    <source>
        <dbReference type="ARBA" id="ARBA00022723"/>
    </source>
</evidence>
<evidence type="ECO:0000256" key="3">
    <source>
        <dbReference type="ARBA" id="ARBA00022801"/>
    </source>
</evidence>
<keyword evidence="8" id="KW-1185">Reference proteome</keyword>
<sequence>MEQFGRTPNIVFILSDDQGAWAMGCAGNKEVKTPNLDRLAATGMRFDNFFCASPVCSPARASLMTGKIPSQHGVHDWIREGNIGERAVAYLQGHPTYAETLADNGYVCGLSGKWHLGDNRQAAPGFAFWYAHQTGGSPYYNAPMVRNGHCYDEPGYVTDVITDEALGFLDAQDGEKPFYLSVHYTAPHSPWVGNHPEEIVRLYDDCPFESCPQEPKHPWTIPNPPWGDDWKANLKGYFAAITAMDLQIGRILDKLERMGAREHTLVVFMSDNGFSCGQHGFWGKGNGTFPQNMYDSSVKVPAIFSHPGRIPEGVVSDALLSAYDFMPTILEYAGIGGRVGSDGIGGADGGDGRSGATDRSDGGPTSAADACGEPHYRSLPGHSFYPLLAGQPHEEREDVVVYDEYGPVRMVRSKTWKYIHRYPYGPHELYDLAADPGEKRNLAYEHHSVETMTAMKAKLDDWFVRYADPAVDGSREPVTGAGQIGLAGIRSGGKNAFAR</sequence>
<dbReference type="PROSITE" id="PS00523">
    <property type="entry name" value="SULFATASE_1"/>
    <property type="match status" value="1"/>
</dbReference>
<dbReference type="SUPFAM" id="SSF53649">
    <property type="entry name" value="Alkaline phosphatase-like"/>
    <property type="match status" value="1"/>
</dbReference>
<name>A0A5C4T999_9BACL</name>
<dbReference type="InterPro" id="IPR050738">
    <property type="entry name" value="Sulfatase"/>
</dbReference>
<dbReference type="Gene3D" id="3.40.720.10">
    <property type="entry name" value="Alkaline Phosphatase, subunit A"/>
    <property type="match status" value="2"/>
</dbReference>
<gene>
    <name evidence="7" type="ORF">FE784_17265</name>
</gene>
<dbReference type="Pfam" id="PF00884">
    <property type="entry name" value="Sulfatase"/>
    <property type="match status" value="1"/>
</dbReference>
<evidence type="ECO:0000313" key="8">
    <source>
        <dbReference type="Proteomes" id="UP000307943"/>
    </source>
</evidence>
<dbReference type="GO" id="GO:0004065">
    <property type="term" value="F:arylsulfatase activity"/>
    <property type="evidence" value="ECO:0007669"/>
    <property type="project" value="TreeGrafter"/>
</dbReference>
<evidence type="ECO:0000313" key="7">
    <source>
        <dbReference type="EMBL" id="TNJ64949.1"/>
    </source>
</evidence>
<organism evidence="7 8">
    <name type="scientific">Paenibacillus hemerocallicola</name>
    <dbReference type="NCBI Taxonomy" id="1172614"/>
    <lineage>
        <taxon>Bacteria</taxon>
        <taxon>Bacillati</taxon>
        <taxon>Bacillota</taxon>
        <taxon>Bacilli</taxon>
        <taxon>Bacillales</taxon>
        <taxon>Paenibacillaceae</taxon>
        <taxon>Paenibacillus</taxon>
    </lineage>
</organism>
<protein>
    <submittedName>
        <fullName evidence="7">DUF4976 domain-containing protein</fullName>
    </submittedName>
</protein>
<dbReference type="AlphaFoldDB" id="A0A5C4T999"/>
<evidence type="ECO:0000256" key="4">
    <source>
        <dbReference type="ARBA" id="ARBA00022837"/>
    </source>
</evidence>
<reference evidence="7 8" key="1">
    <citation type="submission" date="2019-05" db="EMBL/GenBank/DDBJ databases">
        <title>We sequenced the genome of Paenibacillus hemerocallicola KCTC 33185 for further insight into its adaptation and study the phylogeny of Paenibacillus.</title>
        <authorList>
            <person name="Narsing Rao M.P."/>
        </authorList>
    </citation>
    <scope>NUCLEOTIDE SEQUENCE [LARGE SCALE GENOMIC DNA]</scope>
    <source>
        <strain evidence="7 8">KCTC 33185</strain>
    </source>
</reference>
<dbReference type="OrthoDB" id="9762324at2"/>